<reference evidence="2" key="1">
    <citation type="journal article" date="2022" name="Mol. Ecol. Resour.">
        <title>The genomes of chicory, endive, great burdock and yacon provide insights into Asteraceae palaeo-polyploidization history and plant inulin production.</title>
        <authorList>
            <person name="Fan W."/>
            <person name="Wang S."/>
            <person name="Wang H."/>
            <person name="Wang A."/>
            <person name="Jiang F."/>
            <person name="Liu H."/>
            <person name="Zhao H."/>
            <person name="Xu D."/>
            <person name="Zhang Y."/>
        </authorList>
    </citation>
    <scope>NUCLEOTIDE SEQUENCE [LARGE SCALE GENOMIC DNA]</scope>
    <source>
        <strain evidence="2">cv. Punajuju</strain>
    </source>
</reference>
<accession>A0ACB9H716</accession>
<protein>
    <submittedName>
        <fullName evidence="1">Uncharacterized protein</fullName>
    </submittedName>
</protein>
<name>A0ACB9H716_CICIN</name>
<dbReference type="Proteomes" id="UP001055811">
    <property type="component" value="Linkage Group LG01"/>
</dbReference>
<reference evidence="1 2" key="2">
    <citation type="journal article" date="2022" name="Mol. Ecol. Resour.">
        <title>The genomes of chicory, endive, great burdock and yacon provide insights into Asteraceae paleo-polyploidization history and plant inulin production.</title>
        <authorList>
            <person name="Fan W."/>
            <person name="Wang S."/>
            <person name="Wang H."/>
            <person name="Wang A."/>
            <person name="Jiang F."/>
            <person name="Liu H."/>
            <person name="Zhao H."/>
            <person name="Xu D."/>
            <person name="Zhang Y."/>
        </authorList>
    </citation>
    <scope>NUCLEOTIDE SEQUENCE [LARGE SCALE GENOMIC DNA]</scope>
    <source>
        <strain evidence="2">cv. Punajuju</strain>
        <tissue evidence="1">Leaves</tissue>
    </source>
</reference>
<organism evidence="1 2">
    <name type="scientific">Cichorium intybus</name>
    <name type="common">Chicory</name>
    <dbReference type="NCBI Taxonomy" id="13427"/>
    <lineage>
        <taxon>Eukaryota</taxon>
        <taxon>Viridiplantae</taxon>
        <taxon>Streptophyta</taxon>
        <taxon>Embryophyta</taxon>
        <taxon>Tracheophyta</taxon>
        <taxon>Spermatophyta</taxon>
        <taxon>Magnoliopsida</taxon>
        <taxon>eudicotyledons</taxon>
        <taxon>Gunneridae</taxon>
        <taxon>Pentapetalae</taxon>
        <taxon>asterids</taxon>
        <taxon>campanulids</taxon>
        <taxon>Asterales</taxon>
        <taxon>Asteraceae</taxon>
        <taxon>Cichorioideae</taxon>
        <taxon>Cichorieae</taxon>
        <taxon>Cichoriinae</taxon>
        <taxon>Cichorium</taxon>
    </lineage>
</organism>
<comment type="caution">
    <text evidence="1">The sequence shown here is derived from an EMBL/GenBank/DDBJ whole genome shotgun (WGS) entry which is preliminary data.</text>
</comment>
<evidence type="ECO:0000313" key="1">
    <source>
        <dbReference type="EMBL" id="KAI3791512.1"/>
    </source>
</evidence>
<dbReference type="EMBL" id="CM042009">
    <property type="protein sequence ID" value="KAI3791512.1"/>
    <property type="molecule type" value="Genomic_DNA"/>
</dbReference>
<gene>
    <name evidence="1" type="ORF">L2E82_05292</name>
</gene>
<keyword evidence="2" id="KW-1185">Reference proteome</keyword>
<proteinExistence type="predicted"/>
<sequence>MKERRRSERWPWKKNKDEEAVGEMKKWRLKEEALKKVEVDRSKMEIATPKKTLKPKGGVKWLENPYTDGVVKFWYKKEELMRNELVVVIWPICLEYWAKLEEGPHVLSCHWGFGVDFIGEYGVEERWLVMRFMGLEGVGFYLVLHLCFLKKKHDSGLEE</sequence>
<evidence type="ECO:0000313" key="2">
    <source>
        <dbReference type="Proteomes" id="UP001055811"/>
    </source>
</evidence>